<dbReference type="Proteomes" id="UP000257109">
    <property type="component" value="Unassembled WGS sequence"/>
</dbReference>
<proteinExistence type="predicted"/>
<evidence type="ECO:0000313" key="2">
    <source>
        <dbReference type="EMBL" id="RDX83133.1"/>
    </source>
</evidence>
<keyword evidence="3" id="KW-1185">Reference proteome</keyword>
<organism evidence="2 3">
    <name type="scientific">Mucuna pruriens</name>
    <name type="common">Velvet bean</name>
    <name type="synonym">Dolichos pruriens</name>
    <dbReference type="NCBI Taxonomy" id="157652"/>
    <lineage>
        <taxon>Eukaryota</taxon>
        <taxon>Viridiplantae</taxon>
        <taxon>Streptophyta</taxon>
        <taxon>Embryophyta</taxon>
        <taxon>Tracheophyta</taxon>
        <taxon>Spermatophyta</taxon>
        <taxon>Magnoliopsida</taxon>
        <taxon>eudicotyledons</taxon>
        <taxon>Gunneridae</taxon>
        <taxon>Pentapetalae</taxon>
        <taxon>rosids</taxon>
        <taxon>fabids</taxon>
        <taxon>Fabales</taxon>
        <taxon>Fabaceae</taxon>
        <taxon>Papilionoideae</taxon>
        <taxon>50 kb inversion clade</taxon>
        <taxon>NPAAA clade</taxon>
        <taxon>indigoferoid/millettioid clade</taxon>
        <taxon>Phaseoleae</taxon>
        <taxon>Mucuna</taxon>
    </lineage>
</organism>
<reference evidence="2" key="1">
    <citation type="submission" date="2018-05" db="EMBL/GenBank/DDBJ databases">
        <title>Draft genome of Mucuna pruriens seed.</title>
        <authorList>
            <person name="Nnadi N.E."/>
            <person name="Vos R."/>
            <person name="Hasami M.H."/>
            <person name="Devisetty U.K."/>
            <person name="Aguiy J.C."/>
        </authorList>
    </citation>
    <scope>NUCLEOTIDE SEQUENCE [LARGE SCALE GENOMIC DNA]</scope>
    <source>
        <strain evidence="2">JCA_2017</strain>
    </source>
</reference>
<dbReference type="InterPro" id="IPR005162">
    <property type="entry name" value="Retrotrans_gag_dom"/>
</dbReference>
<name>A0A371FYK5_MUCPR</name>
<accession>A0A371FYK5</accession>
<dbReference type="PANTHER" id="PTHR33223:SF3">
    <property type="match status" value="1"/>
</dbReference>
<feature type="domain" description="Retrotransposon gag" evidence="1">
    <location>
        <begin position="1"/>
        <end position="65"/>
    </location>
</feature>
<comment type="caution">
    <text evidence="2">The sequence shown here is derived from an EMBL/GenBank/DDBJ whole genome shotgun (WGS) entry which is preliminary data.</text>
</comment>
<feature type="non-terminal residue" evidence="2">
    <location>
        <position position="1"/>
    </location>
</feature>
<sequence>MKRIFLEKIFSTSKTATIRKEIYGIRQYSRETLHEYWERFNKLCATCPNHHISEQLLIQYFYEGLMMMDRSMIDVASGGALMDKRPVIFGIRRASQSRMVNEIDVVDNLRLENQLIELTSLLRQLAVEQHQPSITARVCVICTLVEHPTDMCPTLQETESDYPQSVGAISGQGQVKGHMQLNDSDLPRMYLKDQQSDGSSNLHLQTIPNPRGNASVVTLRSGKELQQPTIKLEFNEELLRMFQKVEIKIPLLDAIKQIPKYAKFLKELCVHKRKKMKGSVEIGGIVLAFTRNKDFTPGVQ</sequence>
<dbReference type="OrthoDB" id="694103at2759"/>
<gene>
    <name evidence="2" type="ORF">CR513_35978</name>
</gene>
<dbReference type="EMBL" id="QJKJ01007447">
    <property type="protein sequence ID" value="RDX83133.1"/>
    <property type="molecule type" value="Genomic_DNA"/>
</dbReference>
<evidence type="ECO:0000259" key="1">
    <source>
        <dbReference type="Pfam" id="PF03732"/>
    </source>
</evidence>
<dbReference type="PANTHER" id="PTHR33223">
    <property type="entry name" value="CCHC-TYPE DOMAIN-CONTAINING PROTEIN"/>
    <property type="match status" value="1"/>
</dbReference>
<dbReference type="Pfam" id="PF03732">
    <property type="entry name" value="Retrotrans_gag"/>
    <property type="match status" value="1"/>
</dbReference>
<protein>
    <recommendedName>
        <fullName evidence="1">Retrotransposon gag domain-containing protein</fullName>
    </recommendedName>
</protein>
<dbReference type="AlphaFoldDB" id="A0A371FYK5"/>
<evidence type="ECO:0000313" key="3">
    <source>
        <dbReference type="Proteomes" id="UP000257109"/>
    </source>
</evidence>